<protein>
    <submittedName>
        <fullName evidence="1">Uncharacterized protein</fullName>
    </submittedName>
</protein>
<feature type="non-terminal residue" evidence="1">
    <location>
        <position position="1"/>
    </location>
</feature>
<dbReference type="EMBL" id="AMCI01002897">
    <property type="protein sequence ID" value="EJX01582.1"/>
    <property type="molecule type" value="Genomic_DNA"/>
</dbReference>
<evidence type="ECO:0000313" key="1">
    <source>
        <dbReference type="EMBL" id="EJX01582.1"/>
    </source>
</evidence>
<comment type="caution">
    <text evidence="1">The sequence shown here is derived from an EMBL/GenBank/DDBJ whole genome shotgun (WGS) entry which is preliminary data.</text>
</comment>
<gene>
    <name evidence="1" type="ORF">EVA_10310</name>
</gene>
<proteinExistence type="predicted"/>
<accession>J9G323</accession>
<reference evidence="1" key="1">
    <citation type="journal article" date="2012" name="PLoS ONE">
        <title>Gene sets for utilization of primary and secondary nutrition supplies in the distal gut of endangered iberian lynx.</title>
        <authorList>
            <person name="Alcaide M."/>
            <person name="Messina E."/>
            <person name="Richter M."/>
            <person name="Bargiela R."/>
            <person name="Peplies J."/>
            <person name="Huws S.A."/>
            <person name="Newbold C.J."/>
            <person name="Golyshin P.N."/>
            <person name="Simon M.A."/>
            <person name="Lopez G."/>
            <person name="Yakimov M.M."/>
            <person name="Ferrer M."/>
        </authorList>
    </citation>
    <scope>NUCLEOTIDE SEQUENCE</scope>
</reference>
<dbReference type="AlphaFoldDB" id="J9G323"/>
<name>J9G323_9ZZZZ</name>
<sequence length="19" mass="2091">RTFNAKLIKELFGLVAEAA</sequence>
<organism evidence="1">
    <name type="scientific">gut metagenome</name>
    <dbReference type="NCBI Taxonomy" id="749906"/>
    <lineage>
        <taxon>unclassified sequences</taxon>
        <taxon>metagenomes</taxon>
        <taxon>organismal metagenomes</taxon>
    </lineage>
</organism>